<dbReference type="SUPFAM" id="SSF53448">
    <property type="entry name" value="Nucleotide-diphospho-sugar transferases"/>
    <property type="match status" value="1"/>
</dbReference>
<accession>A0A7W3JPK4</accession>
<organism evidence="2 3">
    <name type="scientific">Microbacterium halimionae</name>
    <dbReference type="NCBI Taxonomy" id="1526413"/>
    <lineage>
        <taxon>Bacteria</taxon>
        <taxon>Bacillati</taxon>
        <taxon>Actinomycetota</taxon>
        <taxon>Actinomycetes</taxon>
        <taxon>Micrococcales</taxon>
        <taxon>Microbacteriaceae</taxon>
        <taxon>Microbacterium</taxon>
    </lineage>
</organism>
<evidence type="ECO:0000313" key="2">
    <source>
        <dbReference type="EMBL" id="MBA8816665.1"/>
    </source>
</evidence>
<gene>
    <name evidence="2" type="ORF">FHX48_001738</name>
</gene>
<dbReference type="Proteomes" id="UP000526083">
    <property type="component" value="Unassembled WGS sequence"/>
</dbReference>
<dbReference type="Pfam" id="PF00535">
    <property type="entry name" value="Glycos_transf_2"/>
    <property type="match status" value="1"/>
</dbReference>
<dbReference type="InterPro" id="IPR029044">
    <property type="entry name" value="Nucleotide-diphossugar_trans"/>
</dbReference>
<evidence type="ECO:0000259" key="1">
    <source>
        <dbReference type="Pfam" id="PF00535"/>
    </source>
</evidence>
<evidence type="ECO:0000313" key="3">
    <source>
        <dbReference type="Proteomes" id="UP000526083"/>
    </source>
</evidence>
<dbReference type="AlphaFoldDB" id="A0A7W3JPK4"/>
<dbReference type="EMBL" id="JACGWY010000002">
    <property type="protein sequence ID" value="MBA8816665.1"/>
    <property type="molecule type" value="Genomic_DNA"/>
</dbReference>
<proteinExistence type="predicted"/>
<reference evidence="2 3" key="1">
    <citation type="submission" date="2020-07" db="EMBL/GenBank/DDBJ databases">
        <title>Sequencing the genomes of 1000 actinobacteria strains.</title>
        <authorList>
            <person name="Klenk H.-P."/>
        </authorList>
    </citation>
    <scope>NUCLEOTIDE SEQUENCE [LARGE SCALE GENOMIC DNA]</scope>
    <source>
        <strain evidence="2 3">DSM 27576</strain>
    </source>
</reference>
<dbReference type="InterPro" id="IPR001173">
    <property type="entry name" value="Glyco_trans_2-like"/>
</dbReference>
<keyword evidence="3" id="KW-1185">Reference proteome</keyword>
<keyword evidence="2" id="KW-0808">Transferase</keyword>
<protein>
    <submittedName>
        <fullName evidence="2">Glycosyltransferase involved in cell wall biosynthesis</fullName>
    </submittedName>
</protein>
<comment type="caution">
    <text evidence="2">The sequence shown here is derived from an EMBL/GenBank/DDBJ whole genome shotgun (WGS) entry which is preliminary data.</text>
</comment>
<dbReference type="Gene3D" id="3.90.550.10">
    <property type="entry name" value="Spore Coat Polysaccharide Biosynthesis Protein SpsA, Chain A"/>
    <property type="match status" value="1"/>
</dbReference>
<dbReference type="GO" id="GO:0016740">
    <property type="term" value="F:transferase activity"/>
    <property type="evidence" value="ECO:0007669"/>
    <property type="project" value="UniProtKB-KW"/>
</dbReference>
<dbReference type="RefSeq" id="WP_167046956.1">
    <property type="nucleotide sequence ID" value="NZ_JAAOZB010000001.1"/>
</dbReference>
<name>A0A7W3JPK4_9MICO</name>
<feature type="domain" description="Glycosyltransferase 2-like" evidence="1">
    <location>
        <begin position="3"/>
        <end position="94"/>
    </location>
</feature>
<sequence>MSTLGRIEPLRKLLDSLCAQLSERDHLVVVAQSEQDRVRQLVAEFSPQTDARIDVTTSGRGASLGRNTGFAYTQGVPDNALVLFPNDTTWFPPGSVDAIRSGMGESALGCIPVVTEDGPRFVLPPVGTPLNYETVWAVIEMGLLIRADRFRALNGFNEAIGTGAASPWQAGESTDLLLRALEMDASVAQQFRWIHHEKAFVGGIPEAAGLSPRERRWKLRAYGRGIGHVYKSHPFPIWQRWGFVAAGAVIGFRRAEYGVTDGFSAFLGRFEGVVGKTFRHASDQSAVKR</sequence>